<dbReference type="InterPro" id="IPR036431">
    <property type="entry name" value="ARID_dom_sf"/>
</dbReference>
<evidence type="ECO:0000313" key="8">
    <source>
        <dbReference type="Proteomes" id="UP000677054"/>
    </source>
</evidence>
<feature type="compositionally biased region" description="Polar residues" evidence="5">
    <location>
        <begin position="1108"/>
        <end position="1121"/>
    </location>
</feature>
<feature type="compositionally biased region" description="Gly residues" evidence="5">
    <location>
        <begin position="415"/>
        <end position="424"/>
    </location>
</feature>
<feature type="compositionally biased region" description="Low complexity" evidence="5">
    <location>
        <begin position="869"/>
        <end position="882"/>
    </location>
</feature>
<feature type="compositionally biased region" description="Low complexity" evidence="5">
    <location>
        <begin position="810"/>
        <end position="825"/>
    </location>
</feature>
<dbReference type="CDD" id="cd16865">
    <property type="entry name" value="ARID_ARID1A-like"/>
    <property type="match status" value="1"/>
</dbReference>
<evidence type="ECO:0000256" key="1">
    <source>
        <dbReference type="ARBA" id="ARBA00004123"/>
    </source>
</evidence>
<feature type="compositionally biased region" description="Pro residues" evidence="5">
    <location>
        <begin position="831"/>
        <end position="845"/>
    </location>
</feature>
<accession>A0A7R8X8I2</accession>
<feature type="compositionally biased region" description="Pro residues" evidence="5">
    <location>
        <begin position="299"/>
        <end position="313"/>
    </location>
</feature>
<dbReference type="Pfam" id="PF01388">
    <property type="entry name" value="ARID"/>
    <property type="match status" value="1"/>
</dbReference>
<evidence type="ECO:0000256" key="3">
    <source>
        <dbReference type="ARBA" id="ARBA00022853"/>
    </source>
</evidence>
<feature type="compositionally biased region" description="Basic and acidic residues" evidence="5">
    <location>
        <begin position="399"/>
        <end position="410"/>
    </location>
</feature>
<dbReference type="SMART" id="SM00501">
    <property type="entry name" value="BRIGHT"/>
    <property type="match status" value="1"/>
</dbReference>
<feature type="region of interest" description="Disordered" evidence="5">
    <location>
        <begin position="633"/>
        <end position="710"/>
    </location>
</feature>
<feature type="compositionally biased region" description="Low complexity" evidence="5">
    <location>
        <begin position="925"/>
        <end position="934"/>
    </location>
</feature>
<feature type="compositionally biased region" description="Gly residues" evidence="5">
    <location>
        <begin position="1023"/>
        <end position="1033"/>
    </location>
</feature>
<organism evidence="7">
    <name type="scientific">Darwinula stevensoni</name>
    <dbReference type="NCBI Taxonomy" id="69355"/>
    <lineage>
        <taxon>Eukaryota</taxon>
        <taxon>Metazoa</taxon>
        <taxon>Ecdysozoa</taxon>
        <taxon>Arthropoda</taxon>
        <taxon>Crustacea</taxon>
        <taxon>Oligostraca</taxon>
        <taxon>Ostracoda</taxon>
        <taxon>Podocopa</taxon>
        <taxon>Podocopida</taxon>
        <taxon>Darwinulocopina</taxon>
        <taxon>Darwinuloidea</taxon>
        <taxon>Darwinulidae</taxon>
        <taxon>Darwinula</taxon>
    </lineage>
</organism>
<reference evidence="7" key="1">
    <citation type="submission" date="2020-11" db="EMBL/GenBank/DDBJ databases">
        <authorList>
            <person name="Tran Van P."/>
        </authorList>
    </citation>
    <scope>NUCLEOTIDE SEQUENCE</scope>
</reference>
<dbReference type="Pfam" id="PF12031">
    <property type="entry name" value="BAF250_C"/>
    <property type="match status" value="1"/>
</dbReference>
<dbReference type="SUPFAM" id="SSF48371">
    <property type="entry name" value="ARM repeat"/>
    <property type="match status" value="1"/>
</dbReference>
<evidence type="ECO:0000256" key="4">
    <source>
        <dbReference type="ARBA" id="ARBA00023242"/>
    </source>
</evidence>
<feature type="compositionally biased region" description="Polar residues" evidence="5">
    <location>
        <begin position="1070"/>
        <end position="1082"/>
    </location>
</feature>
<feature type="compositionally biased region" description="Pro residues" evidence="5">
    <location>
        <begin position="883"/>
        <end position="907"/>
    </location>
</feature>
<dbReference type="GO" id="GO:0006338">
    <property type="term" value="P:chromatin remodeling"/>
    <property type="evidence" value="ECO:0007669"/>
    <property type="project" value="InterPro"/>
</dbReference>
<gene>
    <name evidence="7" type="ORF">DSTB1V02_LOCUS5881</name>
</gene>
<feature type="compositionally biased region" description="Pro residues" evidence="5">
    <location>
        <begin position="698"/>
        <end position="708"/>
    </location>
</feature>
<comment type="subcellular location">
    <subcellularLocation>
        <location evidence="1">Nucleus</location>
    </subcellularLocation>
</comment>
<evidence type="ECO:0000259" key="6">
    <source>
        <dbReference type="PROSITE" id="PS51011"/>
    </source>
</evidence>
<dbReference type="GO" id="GO:0031491">
    <property type="term" value="F:nucleosome binding"/>
    <property type="evidence" value="ECO:0007669"/>
    <property type="project" value="TreeGrafter"/>
</dbReference>
<feature type="compositionally biased region" description="Gly residues" evidence="5">
    <location>
        <begin position="216"/>
        <end position="235"/>
    </location>
</feature>
<dbReference type="GO" id="GO:0035060">
    <property type="term" value="C:brahma complex"/>
    <property type="evidence" value="ECO:0007669"/>
    <property type="project" value="InterPro"/>
</dbReference>
<dbReference type="InterPro" id="IPR033388">
    <property type="entry name" value="BAF250_C"/>
</dbReference>
<dbReference type="GO" id="GO:0071565">
    <property type="term" value="C:nBAF complex"/>
    <property type="evidence" value="ECO:0007669"/>
    <property type="project" value="TreeGrafter"/>
</dbReference>
<dbReference type="EMBL" id="LR900533">
    <property type="protein sequence ID" value="CAD7246016.1"/>
    <property type="molecule type" value="Genomic_DNA"/>
</dbReference>
<feature type="compositionally biased region" description="Pro residues" evidence="5">
    <location>
        <begin position="245"/>
        <end position="255"/>
    </location>
</feature>
<feature type="region of interest" description="Disordered" evidence="5">
    <location>
        <begin position="1"/>
        <end position="461"/>
    </location>
</feature>
<dbReference type="PANTHER" id="PTHR12656">
    <property type="entry name" value="BRG-1 ASSOCIATED FACTOR 250 BAF250"/>
    <property type="match status" value="1"/>
</dbReference>
<feature type="region of interest" description="Disordered" evidence="5">
    <location>
        <begin position="1466"/>
        <end position="1538"/>
    </location>
</feature>
<feature type="compositionally biased region" description="Basic and acidic residues" evidence="5">
    <location>
        <begin position="1466"/>
        <end position="1509"/>
    </location>
</feature>
<keyword evidence="2" id="KW-0597">Phosphoprotein</keyword>
<feature type="compositionally biased region" description="Pro residues" evidence="5">
    <location>
        <begin position="1034"/>
        <end position="1056"/>
    </location>
</feature>
<dbReference type="GO" id="GO:0016514">
    <property type="term" value="C:SWI/SNF complex"/>
    <property type="evidence" value="ECO:0007669"/>
    <property type="project" value="InterPro"/>
</dbReference>
<dbReference type="GO" id="GO:0003677">
    <property type="term" value="F:DNA binding"/>
    <property type="evidence" value="ECO:0007669"/>
    <property type="project" value="InterPro"/>
</dbReference>
<feature type="compositionally biased region" description="Pro residues" evidence="5">
    <location>
        <begin position="971"/>
        <end position="1003"/>
    </location>
</feature>
<dbReference type="SUPFAM" id="SSF46774">
    <property type="entry name" value="ARID-like"/>
    <property type="match status" value="1"/>
</dbReference>
<dbReference type="GO" id="GO:0045893">
    <property type="term" value="P:positive regulation of DNA-templated transcription"/>
    <property type="evidence" value="ECO:0007669"/>
    <property type="project" value="TreeGrafter"/>
</dbReference>
<feature type="region of interest" description="Disordered" evidence="5">
    <location>
        <begin position="1415"/>
        <end position="1437"/>
    </location>
</feature>
<sequence length="1875" mass="199676">MIGTRGESSRASTGGSGSPGEDTTTATVSVSSPPPQGPPQGMRPTPSPTGPLSPAFGNQSVGMSPGPLANQGMDQGTGHGTGGPVPIPGTPPGPQRVPPGGYTGMPPPPGGGSPGHGPPNPGGGMYPPKNYMMPPSPSPNQMPPYGNQNPPHPHIAHPNQPYPPGAYGGAPRPGMGGYPGTGYPTPTPSPYDNRPMPNHIPGQSPYPPYHYNQGWNGSGPPGPGGSMVPGPGKGAGVPNSMPNSPGHPPPPPSQRGPPHFLRQHLQQKMGYIPSAHGPPGYGGSPSGSPSHPSMAPQGAPTPPDTLAKPPTPNSRPIGSPGPGSGSQPPTPSSTPRPGEMGSHIRNGDASSEGGSSSGSGRDGANRCGPTSFITTGPDGLPINDDASQNSTISNASQGSDERASTPRKEAMQQGMMGGPGGGGRLSHPPTPGGMLSPHGGMDGSGEHPGIPPMMPPNSMHDPMMNAQGAWPPRLPTSPSRRSRVNPIVVFSPSFFQVFNCHMPPPELYRQKMGKPDALMRLYDMDENPERKMWVDKLLHFMEERRTPITACPTISKHPLDLFRLYFLVKEAGGFMEVTKNKTWKDIAGSLGIGASSSAAYTLRKHYTKHLLPFECKFDLGGIDPQPIINQVEAGSKKKNKSSSSSVPSPGSSSSQDSFGPPGQGMDGYGHHGYGGYSTAPGGPGVYPPPPVSGAEYLPGPPHPPPPSHPEATHILLAIAVGMAGVPNHSSGENISVSNPFDDQNQYGRHAAAVAPYSPYSPGMAPRPPQSYVAGYPGYPGTTSDQAPGMQYGSAGATYPPPPQPTPPLPQQSQPSLPQQSYPPTSRGYPPMLTPPSSGAPPPQSQPQPAVQSGPSAPVTSSLSSTELHAATPTPATSSGPMTSTPPPVSERMSPAPPPPATSAPAPIPGGAYPNYSPSPQPVAPSPQAASYQQARHAPYSQYSPQQDHYQMNSGKPGYLPGGQGPASQGPGPGPGVVPQPPQPHSPTPTPPPAAPPPPPPPAPTSSSLRMALQGTPTPQAYGSGPGGMYGGKPGMPPGAYPPTGPARPPAGPPAHPYHPTYQQPQPYGWQGSQYGTGCSSGPPQWGAGPAPRTEQWVQQRYPGPPQQAAPSTYSHPQSPSPWSGGAMRHPSYPPQQRPPFRDKGPMYPLPPTSVPSKAMPHGTGLAQQAMRRDYGFPPDSVEAVAPLMAKRRRLNRCDVAPVDPWRIMMALKSGLLCETTWALDILNVLTFDDSSVLYFGLQWLPSLLDTLLEFYRKALGDMFDICEDLEINYDRTVELRNKMQARRPPRRQKAWYEPNRPADLRDVDDLSDVEIDLGVPKLEESENSQLQFVLRGGNFTRVTREGKPVIVNGDGKNVFVLDTEREWDIHEGFEVGADEWQLGYGDTTRHIVPPLKCDLNVVPLVRVLPDKKSKMEKENTEVDLVQKEPEKVEDKSSCRNNVIPKLRNCDVKKRSLESVLMRIKKDTDALESDQPVKTDDDDGESKKDEPETAKEEEKESSESSSKDDSAVVINGIKVRDPSRRTRRKNLEHGECYPRDEPSLNLVTEGQDIMSRRAIAISTILRNLSFIPGNDAELSRSSQLLLILGKLLLLFHEHDEKSEERRTTPIAIVSDADDVVVDSDTDLTLEANDWWHEYLPVLRENALVMLANMSGALELWRFPEAVCRPVLDGLLHWAACSSAEACDPFPSLGPHSPLSPQRLALEALVKLSVQADNVDLILATPPWSRLERLVSQLSRWLSRSYDQVLREFSLNLIAAWSSADEITARLVANQSGCIGLLLSFVEQAESTALSIANTHGVALLRDNPDAMGTSLDMLRRAARALHHLSLVPANRKPIVQHEARFLSLVMSQILDQQVASILAQVLFNVSPGTDGS</sequence>
<dbReference type="GO" id="GO:0005654">
    <property type="term" value="C:nucleoplasm"/>
    <property type="evidence" value="ECO:0007669"/>
    <property type="project" value="TreeGrafter"/>
</dbReference>
<feature type="compositionally biased region" description="Pro residues" evidence="5">
    <location>
        <begin position="798"/>
        <end position="809"/>
    </location>
</feature>
<dbReference type="InterPro" id="IPR016024">
    <property type="entry name" value="ARM-type_fold"/>
</dbReference>
<keyword evidence="3" id="KW-0156">Chromatin regulator</keyword>
<feature type="compositionally biased region" description="Basic and acidic residues" evidence="5">
    <location>
        <begin position="1517"/>
        <end position="1538"/>
    </location>
</feature>
<evidence type="ECO:0000256" key="2">
    <source>
        <dbReference type="ARBA" id="ARBA00022553"/>
    </source>
</evidence>
<feature type="region of interest" description="Disordered" evidence="5">
    <location>
        <begin position="774"/>
        <end position="1161"/>
    </location>
</feature>
<evidence type="ECO:0000256" key="5">
    <source>
        <dbReference type="SAM" id="MobiDB-lite"/>
    </source>
</evidence>
<feature type="compositionally biased region" description="Pro residues" evidence="5">
    <location>
        <begin position="85"/>
        <end position="97"/>
    </location>
</feature>
<proteinExistence type="predicted"/>
<feature type="compositionally biased region" description="Pro residues" evidence="5">
    <location>
        <begin position="105"/>
        <end position="121"/>
    </location>
</feature>
<dbReference type="Proteomes" id="UP000677054">
    <property type="component" value="Unassembled WGS sequence"/>
</dbReference>
<dbReference type="InterPro" id="IPR021906">
    <property type="entry name" value="BAF250/Osa"/>
</dbReference>
<name>A0A7R8X8I2_9CRUS</name>
<keyword evidence="8" id="KW-1185">Reference proteome</keyword>
<dbReference type="GO" id="GO:0006357">
    <property type="term" value="P:regulation of transcription by RNA polymerase II"/>
    <property type="evidence" value="ECO:0007669"/>
    <property type="project" value="TreeGrafter"/>
</dbReference>
<dbReference type="PROSITE" id="PS51011">
    <property type="entry name" value="ARID"/>
    <property type="match status" value="1"/>
</dbReference>
<dbReference type="InterPro" id="IPR001606">
    <property type="entry name" value="ARID_dom"/>
</dbReference>
<feature type="compositionally biased region" description="Polar residues" evidence="5">
    <location>
        <begin position="385"/>
        <end position="398"/>
    </location>
</feature>
<protein>
    <recommendedName>
        <fullName evidence="6">ARID domain-containing protein</fullName>
    </recommendedName>
</protein>
<feature type="compositionally biased region" description="Polar residues" evidence="5">
    <location>
        <begin position="940"/>
        <end position="953"/>
    </location>
</feature>
<evidence type="ECO:0000313" key="7">
    <source>
        <dbReference type="EMBL" id="CAD7246016.1"/>
    </source>
</evidence>
<feature type="domain" description="ARID" evidence="6">
    <location>
        <begin position="527"/>
        <end position="618"/>
    </location>
</feature>
<dbReference type="OrthoDB" id="8709537at2759"/>
<feature type="compositionally biased region" description="Gly residues" evidence="5">
    <location>
        <begin position="661"/>
        <end position="675"/>
    </location>
</feature>
<dbReference type="EMBL" id="CAJPEV010001016">
    <property type="protein sequence ID" value="CAG0890164.1"/>
    <property type="molecule type" value="Genomic_DNA"/>
</dbReference>
<feature type="compositionally biased region" description="Low complexity" evidence="5">
    <location>
        <begin position="846"/>
        <end position="857"/>
    </location>
</feature>
<feature type="compositionally biased region" description="Low complexity" evidence="5">
    <location>
        <begin position="1057"/>
        <end position="1067"/>
    </location>
</feature>
<feature type="compositionally biased region" description="Low complexity" evidence="5">
    <location>
        <begin position="641"/>
        <end position="660"/>
    </location>
</feature>
<dbReference type="SMART" id="SM01014">
    <property type="entry name" value="ARID"/>
    <property type="match status" value="1"/>
</dbReference>
<dbReference type="Gene3D" id="1.10.150.60">
    <property type="entry name" value="ARID DNA-binding domain"/>
    <property type="match status" value="1"/>
</dbReference>
<keyword evidence="4" id="KW-0539">Nucleus</keyword>
<dbReference type="PANTHER" id="PTHR12656:SF5">
    <property type="entry name" value="TRITHORAX GROUP PROTEIN OSA"/>
    <property type="match status" value="1"/>
</dbReference>